<feature type="compositionally biased region" description="Polar residues" evidence="2">
    <location>
        <begin position="153"/>
        <end position="178"/>
    </location>
</feature>
<dbReference type="InterPro" id="IPR048743">
    <property type="entry name" value="AME1"/>
</dbReference>
<feature type="compositionally biased region" description="Basic residues" evidence="2">
    <location>
        <begin position="430"/>
        <end position="439"/>
    </location>
</feature>
<evidence type="ECO:0000256" key="1">
    <source>
        <dbReference type="SAM" id="Coils"/>
    </source>
</evidence>
<feature type="compositionally biased region" description="Low complexity" evidence="2">
    <location>
        <begin position="187"/>
        <end position="203"/>
    </location>
</feature>
<feature type="compositionally biased region" description="Low complexity" evidence="2">
    <location>
        <begin position="465"/>
        <end position="475"/>
    </location>
</feature>
<feature type="compositionally biased region" description="Basic and acidic residues" evidence="2">
    <location>
        <begin position="270"/>
        <end position="284"/>
    </location>
</feature>
<dbReference type="GeneID" id="87881387"/>
<dbReference type="EMBL" id="JAUDZG010000001">
    <property type="protein sequence ID" value="KAK3309978.1"/>
    <property type="molecule type" value="Genomic_DNA"/>
</dbReference>
<feature type="region of interest" description="Disordered" evidence="2">
    <location>
        <begin position="39"/>
        <end position="237"/>
    </location>
</feature>
<accession>A0AAJ0M5M3</accession>
<protein>
    <recommendedName>
        <fullName evidence="3">Inner kinetochore subunit AME1 domain-containing protein</fullName>
    </recommendedName>
</protein>
<reference evidence="4" key="2">
    <citation type="submission" date="2023-06" db="EMBL/GenBank/DDBJ databases">
        <authorList>
            <consortium name="Lawrence Berkeley National Laboratory"/>
            <person name="Mondo S.J."/>
            <person name="Hensen N."/>
            <person name="Bonometti L."/>
            <person name="Westerberg I."/>
            <person name="Brannstrom I.O."/>
            <person name="Guillou S."/>
            <person name="Cros-Aarteil S."/>
            <person name="Calhoun S."/>
            <person name="Haridas S."/>
            <person name="Kuo A."/>
            <person name="Pangilinan J."/>
            <person name="Riley R."/>
            <person name="Labutti K."/>
            <person name="Andreopoulos B."/>
            <person name="Lipzen A."/>
            <person name="Chen C."/>
            <person name="Yanf M."/>
            <person name="Daum C."/>
            <person name="Ng V."/>
            <person name="Clum A."/>
            <person name="Steindorff A."/>
            <person name="Ohm R."/>
            <person name="Martin F."/>
            <person name="Silar P."/>
            <person name="Natvig D."/>
            <person name="Lalanne C."/>
            <person name="Gautier V."/>
            <person name="Ament-Velasquez S.L."/>
            <person name="Kruys A."/>
            <person name="Hutchinson M.I."/>
            <person name="Powell A.J."/>
            <person name="Barry K."/>
            <person name="Miller A.N."/>
            <person name="Grigoriev I.V."/>
            <person name="Debuchy R."/>
            <person name="Gladieux P."/>
            <person name="Thoren M.H."/>
            <person name="Johannesson H."/>
        </authorList>
    </citation>
    <scope>NUCLEOTIDE SEQUENCE</scope>
    <source>
        <strain evidence="4">CBS 333.67</strain>
    </source>
</reference>
<dbReference type="AlphaFoldDB" id="A0AAJ0M5M3"/>
<feature type="compositionally biased region" description="Basic and acidic residues" evidence="2">
    <location>
        <begin position="398"/>
        <end position="409"/>
    </location>
</feature>
<feature type="compositionally biased region" description="Acidic residues" evidence="2">
    <location>
        <begin position="410"/>
        <end position="425"/>
    </location>
</feature>
<feature type="compositionally biased region" description="Low complexity" evidence="2">
    <location>
        <begin position="54"/>
        <end position="71"/>
    </location>
</feature>
<dbReference type="RefSeq" id="XP_062725758.1">
    <property type="nucleotide sequence ID" value="XM_062862558.1"/>
</dbReference>
<feature type="compositionally biased region" description="Acidic residues" evidence="2">
    <location>
        <begin position="125"/>
        <end position="143"/>
    </location>
</feature>
<keyword evidence="1" id="KW-0175">Coiled coil</keyword>
<name>A0AAJ0M5M3_9PEZI</name>
<reference evidence="4" key="1">
    <citation type="journal article" date="2023" name="Mol. Phylogenet. Evol.">
        <title>Genome-scale phylogeny and comparative genomics of the fungal order Sordariales.</title>
        <authorList>
            <person name="Hensen N."/>
            <person name="Bonometti L."/>
            <person name="Westerberg I."/>
            <person name="Brannstrom I.O."/>
            <person name="Guillou S."/>
            <person name="Cros-Aarteil S."/>
            <person name="Calhoun S."/>
            <person name="Haridas S."/>
            <person name="Kuo A."/>
            <person name="Mondo S."/>
            <person name="Pangilinan J."/>
            <person name="Riley R."/>
            <person name="LaButti K."/>
            <person name="Andreopoulos B."/>
            <person name="Lipzen A."/>
            <person name="Chen C."/>
            <person name="Yan M."/>
            <person name="Daum C."/>
            <person name="Ng V."/>
            <person name="Clum A."/>
            <person name="Steindorff A."/>
            <person name="Ohm R.A."/>
            <person name="Martin F."/>
            <person name="Silar P."/>
            <person name="Natvig D.O."/>
            <person name="Lalanne C."/>
            <person name="Gautier V."/>
            <person name="Ament-Velasquez S.L."/>
            <person name="Kruys A."/>
            <person name="Hutchinson M.I."/>
            <person name="Powell A.J."/>
            <person name="Barry K."/>
            <person name="Miller A.N."/>
            <person name="Grigoriev I.V."/>
            <person name="Debuchy R."/>
            <person name="Gladieux P."/>
            <person name="Hiltunen Thoren M."/>
            <person name="Johannesson H."/>
        </authorList>
    </citation>
    <scope>NUCLEOTIDE SEQUENCE</scope>
    <source>
        <strain evidence="4">CBS 333.67</strain>
    </source>
</reference>
<feature type="compositionally biased region" description="Gly residues" evidence="2">
    <location>
        <begin position="300"/>
        <end position="313"/>
    </location>
</feature>
<feature type="region of interest" description="Disordered" evidence="2">
    <location>
        <begin position="249"/>
        <end position="558"/>
    </location>
</feature>
<feature type="compositionally biased region" description="Pro residues" evidence="2">
    <location>
        <begin position="484"/>
        <end position="498"/>
    </location>
</feature>
<feature type="compositionally biased region" description="Basic residues" evidence="2">
    <location>
        <begin position="524"/>
        <end position="538"/>
    </location>
</feature>
<evidence type="ECO:0000256" key="2">
    <source>
        <dbReference type="SAM" id="MobiDB-lite"/>
    </source>
</evidence>
<dbReference type="Proteomes" id="UP001273166">
    <property type="component" value="Unassembled WGS sequence"/>
</dbReference>
<keyword evidence="5" id="KW-1185">Reference proteome</keyword>
<comment type="caution">
    <text evidence="4">The sequence shown here is derived from an EMBL/GenBank/DDBJ whole genome shotgun (WGS) entry which is preliminary data.</text>
</comment>
<feature type="compositionally biased region" description="Low complexity" evidence="2">
    <location>
        <begin position="333"/>
        <end position="349"/>
    </location>
</feature>
<feature type="coiled-coil region" evidence="1">
    <location>
        <begin position="658"/>
        <end position="685"/>
    </location>
</feature>
<feature type="region of interest" description="Disordered" evidence="2">
    <location>
        <begin position="1"/>
        <end position="20"/>
    </location>
</feature>
<feature type="compositionally biased region" description="Acidic residues" evidence="2">
    <location>
        <begin position="365"/>
        <end position="397"/>
    </location>
</feature>
<feature type="domain" description="Inner kinetochore subunit AME1" evidence="3">
    <location>
        <begin position="591"/>
        <end position="779"/>
    </location>
</feature>
<proteinExistence type="predicted"/>
<sequence length="787" mass="85422">MATRQERMRERMRGAGRHNVGDVDFGFIIPVAEEAADDLLEEAPVVDESPRSPVPTTTTTTTTATRPTPNTSAKRKYLNRDAFGSNLLPPPPPAAPSAAASDIYSLRDDSTQAGSTVHAPTPAAPEDEDHAQDVAAEEDEDQPMTDAPPISSVPPSTRQLRSGQPKQQQRGPLSSIISATKRLAFDPSSSPPSTRTQTAQQPTYPEEMEVTESPADAPGSGRRRPLSRIGAGTPVVESSALLQKVLEDLDGESSMDMEHSHLGMGNSSPIERRVATRRSGELRRAQRARMSAESASGSAATGGVGGRGGGGAQKGSSSPTGAMRRRRRSARLSVEGSSSGGSSVVAESEVVAEKEPAGAELSMVVEEEGVEELSVVEEEAAEEATDPSAEDENVEDGEVQRQQEGRELEQGEQEEEEAQEVGEEETAQRLGRKRPRRSLRAPSPELGSSLTGGSPASKRRRRGEPASPAQQQQPAKKPRRGRPPPRPQPPPTLQPQPQPDHEPEDQDDPRPHRSQTQPQTQRQAKPKAKPRKQAKKKRASNEEDGEEKESGSVAVTVQRFTKPRIAGYTADGEREPGGDLLNGEIPFANPGGVNAVDVLSKLCEELVETYMAKLEERGRAAEDAATRREQKTMYRALEAFHEEVKTRLLEHTIALDTLHALGKRVRAAQKEKLALRDEILRIRREREQVALRMDAIRIRHEADSKEALRHISLSSAMHDIDMAVEKGQAAPELSPAEQKKADLANLELLISQVADQACTRSDGGGALKQIKEFNAFLERTAAVLERR</sequence>
<gene>
    <name evidence="4" type="ORF">B0T15DRAFT_19964</name>
</gene>
<evidence type="ECO:0000259" key="3">
    <source>
        <dbReference type="Pfam" id="PF20994"/>
    </source>
</evidence>
<evidence type="ECO:0000313" key="5">
    <source>
        <dbReference type="Proteomes" id="UP001273166"/>
    </source>
</evidence>
<evidence type="ECO:0000313" key="4">
    <source>
        <dbReference type="EMBL" id="KAK3309978.1"/>
    </source>
</evidence>
<dbReference type="Pfam" id="PF20994">
    <property type="entry name" value="CENPU"/>
    <property type="match status" value="1"/>
</dbReference>
<organism evidence="4 5">
    <name type="scientific">Chaetomium strumarium</name>
    <dbReference type="NCBI Taxonomy" id="1170767"/>
    <lineage>
        <taxon>Eukaryota</taxon>
        <taxon>Fungi</taxon>
        <taxon>Dikarya</taxon>
        <taxon>Ascomycota</taxon>
        <taxon>Pezizomycotina</taxon>
        <taxon>Sordariomycetes</taxon>
        <taxon>Sordariomycetidae</taxon>
        <taxon>Sordariales</taxon>
        <taxon>Chaetomiaceae</taxon>
        <taxon>Chaetomium</taxon>
    </lineage>
</organism>
<feature type="compositionally biased region" description="Basic and acidic residues" evidence="2">
    <location>
        <begin position="1"/>
        <end position="13"/>
    </location>
</feature>